<evidence type="ECO:0000313" key="2">
    <source>
        <dbReference type="Proteomes" id="UP000004095"/>
    </source>
</evidence>
<reference evidence="1 2" key="1">
    <citation type="submission" date="2007-01" db="EMBL/GenBank/DDBJ databases">
        <authorList>
            <person name="Haygood M."/>
            <person name="Podell S."/>
            <person name="Anderson C."/>
            <person name="Hopkinson B."/>
            <person name="Roe K."/>
            <person name="Barbeau K."/>
            <person name="Gaasterland T."/>
            <person name="Ferriera S."/>
            <person name="Johnson J."/>
            <person name="Kravitz S."/>
            <person name="Beeson K."/>
            <person name="Sutton G."/>
            <person name="Rogers Y.-H."/>
            <person name="Friedman R."/>
            <person name="Frazier M."/>
            <person name="Venter J.C."/>
        </authorList>
    </citation>
    <scope>NUCLEOTIDE SEQUENCE [LARGE SCALE GENOMIC DNA]</scope>
    <source>
        <strain evidence="1 2">ATCC 23134</strain>
    </source>
</reference>
<name>A1ZMV8_MICM2</name>
<sequence length="197" mass="22157">MYAATIYAEASFMGLVQQINPNDPEGEMQRETFAIAYSMFNYASAKKQKDATYTFDKMLVDKSYTHAIGSPVYNEYFSAGGDSIRKKYATQAIIKMFTRNTADMLHVIQTLDSGPFWDGADIYQRFRDHYRAKQGFKLSDPSHGSLYQNVTVVQGTQVIETVEGNNKWIQGPYTFMSTMTAGGTIFWKFMPGSGASV</sequence>
<protein>
    <submittedName>
        <fullName evidence="1">Uncharacterized protein</fullName>
    </submittedName>
</protein>
<comment type="caution">
    <text evidence="1">The sequence shown here is derived from an EMBL/GenBank/DDBJ whole genome shotgun (WGS) entry which is preliminary data.</text>
</comment>
<organism evidence="1 2">
    <name type="scientific">Microscilla marina ATCC 23134</name>
    <dbReference type="NCBI Taxonomy" id="313606"/>
    <lineage>
        <taxon>Bacteria</taxon>
        <taxon>Pseudomonadati</taxon>
        <taxon>Bacteroidota</taxon>
        <taxon>Cytophagia</taxon>
        <taxon>Cytophagales</taxon>
        <taxon>Microscillaceae</taxon>
        <taxon>Microscilla</taxon>
    </lineage>
</organism>
<evidence type="ECO:0000313" key="1">
    <source>
        <dbReference type="EMBL" id="EAY28139.1"/>
    </source>
</evidence>
<proteinExistence type="predicted"/>
<dbReference type="AlphaFoldDB" id="A1ZMV8"/>
<gene>
    <name evidence="1" type="ORF">M23134_03400</name>
</gene>
<dbReference type="Proteomes" id="UP000004095">
    <property type="component" value="Unassembled WGS sequence"/>
</dbReference>
<dbReference type="EMBL" id="AAWS01000017">
    <property type="protein sequence ID" value="EAY28139.1"/>
    <property type="molecule type" value="Genomic_DNA"/>
</dbReference>
<keyword evidence="2" id="KW-1185">Reference proteome</keyword>
<accession>A1ZMV8</accession>